<keyword evidence="1" id="KW-0732">Signal</keyword>
<dbReference type="AlphaFoldDB" id="A0A4Z2F6T6"/>
<dbReference type="PANTHER" id="PTHR11481:SF64">
    <property type="entry name" value="FC RECEPTOR-LIKE PROTEIN 4"/>
    <property type="match status" value="1"/>
</dbReference>
<dbReference type="InterPro" id="IPR013783">
    <property type="entry name" value="Ig-like_fold"/>
</dbReference>
<feature type="region of interest" description="Disordered" evidence="3">
    <location>
        <begin position="14"/>
        <end position="70"/>
    </location>
</feature>
<organism evidence="5 6">
    <name type="scientific">Liparis tanakae</name>
    <name type="common">Tanaka's snailfish</name>
    <dbReference type="NCBI Taxonomy" id="230148"/>
    <lineage>
        <taxon>Eukaryota</taxon>
        <taxon>Metazoa</taxon>
        <taxon>Chordata</taxon>
        <taxon>Craniata</taxon>
        <taxon>Vertebrata</taxon>
        <taxon>Euteleostomi</taxon>
        <taxon>Actinopterygii</taxon>
        <taxon>Neopterygii</taxon>
        <taxon>Teleostei</taxon>
        <taxon>Neoteleostei</taxon>
        <taxon>Acanthomorphata</taxon>
        <taxon>Eupercaria</taxon>
        <taxon>Perciformes</taxon>
        <taxon>Cottioidei</taxon>
        <taxon>Cottales</taxon>
        <taxon>Liparidae</taxon>
        <taxon>Liparis</taxon>
    </lineage>
</organism>
<feature type="compositionally biased region" description="Basic and acidic residues" evidence="3">
    <location>
        <begin position="37"/>
        <end position="48"/>
    </location>
</feature>
<keyword evidence="6" id="KW-1185">Reference proteome</keyword>
<sequence length="303" mass="33712">MRKGEDTDWFYSISLEGKRSPPNSPKKRFKSQSLTSRHSERPKARLSKDTPAGGSLSLTCSVSSSSPSSSGWKYFWYRGKKTSEPLITREDVLLPNGGGGGGGGGEFYWCRGGSGDPVYYTEYSNTVATHTAVVTLQPDWPELYSGEAITLTCAVRDGGDAEWEYRWEIFNSHGPHKLSGAVITPSHGGDFWCRGRLRYETSSSEWSEAFTLKVSPGWRFFWYRVVPSLPGFYSRELLPSSTNGTERDSYTVHGHARTAGYACRAARGDPVFRSSSSEPQFVWSAGSFRRDVITVVTRLTLNF</sequence>
<evidence type="ECO:0000313" key="6">
    <source>
        <dbReference type="Proteomes" id="UP000314294"/>
    </source>
</evidence>
<name>A0A4Z2F6T6_9TELE</name>
<dbReference type="InterPro" id="IPR036179">
    <property type="entry name" value="Ig-like_dom_sf"/>
</dbReference>
<dbReference type="InterPro" id="IPR007110">
    <property type="entry name" value="Ig-like_dom"/>
</dbReference>
<feature type="compositionally biased region" description="Low complexity" evidence="3">
    <location>
        <begin position="55"/>
        <end position="70"/>
    </location>
</feature>
<evidence type="ECO:0000256" key="3">
    <source>
        <dbReference type="SAM" id="MobiDB-lite"/>
    </source>
</evidence>
<accession>A0A4Z2F6T6</accession>
<dbReference type="OrthoDB" id="6151406at2759"/>
<keyword evidence="2" id="KW-1015">Disulfide bond</keyword>
<dbReference type="GO" id="GO:0006955">
    <property type="term" value="P:immune response"/>
    <property type="evidence" value="ECO:0007669"/>
    <property type="project" value="TreeGrafter"/>
</dbReference>
<dbReference type="InterPro" id="IPR050488">
    <property type="entry name" value="Ig_Fc_receptor"/>
</dbReference>
<evidence type="ECO:0000256" key="2">
    <source>
        <dbReference type="ARBA" id="ARBA00023157"/>
    </source>
</evidence>
<evidence type="ECO:0000259" key="4">
    <source>
        <dbReference type="PROSITE" id="PS50835"/>
    </source>
</evidence>
<dbReference type="Gene3D" id="2.60.40.10">
    <property type="entry name" value="Immunoglobulins"/>
    <property type="match status" value="2"/>
</dbReference>
<evidence type="ECO:0000256" key="1">
    <source>
        <dbReference type="ARBA" id="ARBA00022729"/>
    </source>
</evidence>
<feature type="domain" description="Ig-like" evidence="4">
    <location>
        <begin position="42"/>
        <end position="158"/>
    </location>
</feature>
<proteinExistence type="predicted"/>
<protein>
    <recommendedName>
        <fullName evidence="4">Ig-like domain-containing protein</fullName>
    </recommendedName>
</protein>
<dbReference type="GO" id="GO:0009897">
    <property type="term" value="C:external side of plasma membrane"/>
    <property type="evidence" value="ECO:0007669"/>
    <property type="project" value="TreeGrafter"/>
</dbReference>
<dbReference type="EMBL" id="SRLO01001599">
    <property type="protein sequence ID" value="TNN36583.1"/>
    <property type="molecule type" value="Genomic_DNA"/>
</dbReference>
<dbReference type="Proteomes" id="UP000314294">
    <property type="component" value="Unassembled WGS sequence"/>
</dbReference>
<dbReference type="SUPFAM" id="SSF48726">
    <property type="entry name" value="Immunoglobulin"/>
    <property type="match status" value="2"/>
</dbReference>
<dbReference type="PROSITE" id="PS50835">
    <property type="entry name" value="IG_LIKE"/>
    <property type="match status" value="1"/>
</dbReference>
<evidence type="ECO:0000313" key="5">
    <source>
        <dbReference type="EMBL" id="TNN36583.1"/>
    </source>
</evidence>
<dbReference type="GO" id="GO:0007166">
    <property type="term" value="P:cell surface receptor signaling pathway"/>
    <property type="evidence" value="ECO:0007669"/>
    <property type="project" value="TreeGrafter"/>
</dbReference>
<dbReference type="PANTHER" id="PTHR11481">
    <property type="entry name" value="IMMUNOGLOBULIN FC RECEPTOR"/>
    <property type="match status" value="1"/>
</dbReference>
<reference evidence="5 6" key="1">
    <citation type="submission" date="2019-03" db="EMBL/GenBank/DDBJ databases">
        <title>First draft genome of Liparis tanakae, snailfish: a comprehensive survey of snailfish specific genes.</title>
        <authorList>
            <person name="Kim W."/>
            <person name="Song I."/>
            <person name="Jeong J.-H."/>
            <person name="Kim D."/>
            <person name="Kim S."/>
            <person name="Ryu S."/>
            <person name="Song J.Y."/>
            <person name="Lee S.K."/>
        </authorList>
    </citation>
    <scope>NUCLEOTIDE SEQUENCE [LARGE SCALE GENOMIC DNA]</scope>
    <source>
        <tissue evidence="5">Muscle</tissue>
    </source>
</reference>
<comment type="caution">
    <text evidence="5">The sequence shown here is derived from an EMBL/GenBank/DDBJ whole genome shotgun (WGS) entry which is preliminary data.</text>
</comment>
<dbReference type="GO" id="GO:0004888">
    <property type="term" value="F:transmembrane signaling receptor activity"/>
    <property type="evidence" value="ECO:0007669"/>
    <property type="project" value="TreeGrafter"/>
</dbReference>
<gene>
    <name evidence="5" type="ORF">EYF80_053260</name>
</gene>